<dbReference type="Proteomes" id="UP000290253">
    <property type="component" value="Unassembled WGS sequence"/>
</dbReference>
<evidence type="ECO:0000313" key="1">
    <source>
        <dbReference type="EMBL" id="RXS97189.1"/>
    </source>
</evidence>
<reference evidence="1 2" key="1">
    <citation type="journal article" date="2016" name="Int. J. Syst. Evol. Microbiol.">
        <title>Acidipila dinghuensis sp. nov., an acidobacterium isolated from forest soil.</title>
        <authorList>
            <person name="Jiang Y.W."/>
            <person name="Wang J."/>
            <person name="Chen M.H."/>
            <person name="Lv Y.Y."/>
            <person name="Qiu L.H."/>
        </authorList>
    </citation>
    <scope>NUCLEOTIDE SEQUENCE [LARGE SCALE GENOMIC DNA]</scope>
    <source>
        <strain evidence="1 2">DHOF10</strain>
    </source>
</reference>
<name>A0A4Q1SIH3_9BACT</name>
<dbReference type="EMBL" id="SDMK01000001">
    <property type="protein sequence ID" value="RXS97189.1"/>
    <property type="molecule type" value="Genomic_DNA"/>
</dbReference>
<sequence>MSRVTVGDPRDVADGMNLAGAFMPLACTPEGGVFKAAMVAPQYDIQINGVWIEKPGERIHLDVGRVPGFSSLWFRGVSVNGDEIAVMAFGQEAVTTVTTGEKPESQAYMLVFDRQGGFVKSIELHLSFTPYHFAVLRSGDFVMTGVDEGNKVPKAAVVSTGGEVIAYVDMGLETQDAYAKSYGQISLGAAADAADAASRAVTGISRNDDMSKLGLQQLIPAGDDVLLLSPFTALPVIEVGDAGVVRTTKIQTPKGMRVDGLIAGGSRWLVMLTGGPLAQRYSYYEVSSSTGEVLRKYEMPEKFEPVCATEESLIGFTAGTGDRKGKMELLLGQW</sequence>
<protein>
    <submittedName>
        <fullName evidence="1">Uncharacterized protein</fullName>
    </submittedName>
</protein>
<dbReference type="RefSeq" id="WP_129206969.1">
    <property type="nucleotide sequence ID" value="NZ_BMGU01000001.1"/>
</dbReference>
<keyword evidence="2" id="KW-1185">Reference proteome</keyword>
<organism evidence="1 2">
    <name type="scientific">Silvibacterium dinghuense</name>
    <dbReference type="NCBI Taxonomy" id="1560006"/>
    <lineage>
        <taxon>Bacteria</taxon>
        <taxon>Pseudomonadati</taxon>
        <taxon>Acidobacteriota</taxon>
        <taxon>Terriglobia</taxon>
        <taxon>Terriglobales</taxon>
        <taxon>Acidobacteriaceae</taxon>
        <taxon>Silvibacterium</taxon>
    </lineage>
</organism>
<evidence type="ECO:0000313" key="2">
    <source>
        <dbReference type="Proteomes" id="UP000290253"/>
    </source>
</evidence>
<comment type="caution">
    <text evidence="1">The sequence shown here is derived from an EMBL/GenBank/DDBJ whole genome shotgun (WGS) entry which is preliminary data.</text>
</comment>
<dbReference type="AlphaFoldDB" id="A0A4Q1SIH3"/>
<accession>A0A4Q1SIH3</accession>
<proteinExistence type="predicted"/>
<gene>
    <name evidence="1" type="ORF">ESZ00_04545</name>
</gene>